<evidence type="ECO:0000256" key="2">
    <source>
        <dbReference type="ARBA" id="ARBA00004323"/>
    </source>
</evidence>
<keyword evidence="21" id="KW-1015">Disulfide bond</keyword>
<evidence type="ECO:0000256" key="28">
    <source>
        <dbReference type="PROSITE-ProRule" id="PRU00642"/>
    </source>
</evidence>
<dbReference type="GO" id="GO:0000813">
    <property type="term" value="C:ESCRT I complex"/>
    <property type="evidence" value="ECO:0007669"/>
    <property type="project" value="InterPro"/>
</dbReference>
<dbReference type="GO" id="GO:0030158">
    <property type="term" value="F:protein xylosyltransferase activity"/>
    <property type="evidence" value="ECO:0007669"/>
    <property type="project" value="UniProtKB-EC"/>
</dbReference>
<comment type="subunit">
    <text evidence="26">Component of the ESCRT-I complex (endosomal sorting complex required for transport I).</text>
</comment>
<evidence type="ECO:0000256" key="27">
    <source>
        <dbReference type="ARBA" id="ARBA00083439"/>
    </source>
</evidence>
<dbReference type="InterPro" id="IPR037202">
    <property type="entry name" value="ESCRT_assembly_dom"/>
</dbReference>
<dbReference type="GO" id="GO:0046872">
    <property type="term" value="F:metal ion binding"/>
    <property type="evidence" value="ECO:0007669"/>
    <property type="project" value="UniProtKB-KW"/>
</dbReference>
<feature type="domain" description="VPS28 N-terminal" evidence="31">
    <location>
        <begin position="9"/>
        <end position="122"/>
    </location>
</feature>
<dbReference type="InterPro" id="IPR043538">
    <property type="entry name" value="XYLT"/>
</dbReference>
<accession>A0A7R9BVE5</accession>
<protein>
    <recommendedName>
        <fullName evidence="8">Vacuolar protein sorting-associated protein 28 homolog</fullName>
        <ecNumber evidence="7">2.4.2.26</ecNumber>
    </recommendedName>
    <alternativeName>
        <fullName evidence="27">ESCRT-I complex subunit VPS28</fullName>
    </alternativeName>
    <alternativeName>
        <fullName evidence="23">Peptide O-xylosyltransferase</fullName>
    </alternativeName>
</protein>
<evidence type="ECO:0000256" key="23">
    <source>
        <dbReference type="ARBA" id="ARBA00042865"/>
    </source>
</evidence>
<dbReference type="GO" id="GO:0050650">
    <property type="term" value="P:chondroitin sulfate proteoglycan biosynthetic process"/>
    <property type="evidence" value="ECO:0007669"/>
    <property type="project" value="TreeGrafter"/>
</dbReference>
<evidence type="ECO:0000259" key="29">
    <source>
        <dbReference type="PROSITE" id="PS51212"/>
    </source>
</evidence>
<keyword evidence="11" id="KW-0808">Transferase</keyword>
<comment type="function">
    <text evidence="25">Component of the ESCRT-I complex, a regulator of vesicular trafficking process.</text>
</comment>
<evidence type="ECO:0000259" key="31">
    <source>
        <dbReference type="PROSITE" id="PS51313"/>
    </source>
</evidence>
<comment type="similarity">
    <text evidence="6">Belongs to the glycosyltransferase 14 family. XylT subfamily.</text>
</comment>
<evidence type="ECO:0000256" key="11">
    <source>
        <dbReference type="ARBA" id="ARBA00022679"/>
    </source>
</evidence>
<keyword evidence="16 28" id="KW-0653">Protein transport</keyword>
<dbReference type="PROSITE" id="PS51310">
    <property type="entry name" value="VPS28_C"/>
    <property type="match status" value="1"/>
</dbReference>
<evidence type="ECO:0000256" key="10">
    <source>
        <dbReference type="ARBA" id="ARBA00022676"/>
    </source>
</evidence>
<dbReference type="GO" id="GO:0032509">
    <property type="term" value="P:endosome transport via multivesicular body sorting pathway"/>
    <property type="evidence" value="ECO:0007669"/>
    <property type="project" value="InterPro"/>
</dbReference>
<organism evidence="32">
    <name type="scientific">Notodromas monacha</name>
    <dbReference type="NCBI Taxonomy" id="399045"/>
    <lineage>
        <taxon>Eukaryota</taxon>
        <taxon>Metazoa</taxon>
        <taxon>Ecdysozoa</taxon>
        <taxon>Arthropoda</taxon>
        <taxon>Crustacea</taxon>
        <taxon>Oligostraca</taxon>
        <taxon>Ostracoda</taxon>
        <taxon>Podocopa</taxon>
        <taxon>Podocopida</taxon>
        <taxon>Cypridocopina</taxon>
        <taxon>Cypridoidea</taxon>
        <taxon>Cyprididae</taxon>
        <taxon>Notodromas</taxon>
    </lineage>
</organism>
<evidence type="ECO:0000256" key="1">
    <source>
        <dbReference type="ARBA" id="ARBA00004177"/>
    </source>
</evidence>
<dbReference type="InterPro" id="IPR017899">
    <property type="entry name" value="VPS28_C"/>
</dbReference>
<evidence type="ECO:0000256" key="12">
    <source>
        <dbReference type="ARBA" id="ARBA00022692"/>
    </source>
</evidence>
<keyword evidence="12" id="KW-0812">Transmembrane</keyword>
<dbReference type="Pfam" id="PF03997">
    <property type="entry name" value="VPS28"/>
    <property type="match status" value="1"/>
</dbReference>
<keyword evidence="10" id="KW-0328">Glycosyltransferase</keyword>
<dbReference type="AlphaFoldDB" id="A0A7R9BVE5"/>
<dbReference type="GO" id="GO:0005789">
    <property type="term" value="C:endoplasmic reticulum membrane"/>
    <property type="evidence" value="ECO:0007669"/>
    <property type="project" value="UniProtKB-SubCell"/>
</dbReference>
<dbReference type="Pfam" id="PF02485">
    <property type="entry name" value="Branch"/>
    <property type="match status" value="1"/>
</dbReference>
<dbReference type="UniPathway" id="UPA00756"/>
<keyword evidence="13" id="KW-0479">Metal-binding</keyword>
<evidence type="ECO:0000313" key="32">
    <source>
        <dbReference type="EMBL" id="CAD7282330.1"/>
    </source>
</evidence>
<dbReference type="SUPFAM" id="SSF140427">
    <property type="entry name" value="VPS28 C-terminal domain-like"/>
    <property type="match status" value="1"/>
</dbReference>
<dbReference type="Gene3D" id="1.20.1440.200">
    <property type="match status" value="1"/>
</dbReference>
<dbReference type="InterPro" id="IPR038358">
    <property type="entry name" value="VPS28_N_sf"/>
</dbReference>
<evidence type="ECO:0000256" key="24">
    <source>
        <dbReference type="ARBA" id="ARBA00047847"/>
    </source>
</evidence>
<dbReference type="SUPFAM" id="SSF140111">
    <property type="entry name" value="Endosomal sorting complex assembly domain"/>
    <property type="match status" value="1"/>
</dbReference>
<keyword evidence="22" id="KW-0325">Glycoprotein</keyword>
<dbReference type="InterPro" id="IPR002889">
    <property type="entry name" value="WSC_carb-bd"/>
</dbReference>
<comment type="pathway">
    <text evidence="4">Glycan metabolism; chondroitin sulfate biosynthesis.</text>
</comment>
<evidence type="ECO:0000256" key="5">
    <source>
        <dbReference type="ARBA" id="ARBA00005093"/>
    </source>
</evidence>
<evidence type="ECO:0000256" key="4">
    <source>
        <dbReference type="ARBA" id="ARBA00004840"/>
    </source>
</evidence>
<dbReference type="InterPro" id="IPR007143">
    <property type="entry name" value="Vps28"/>
</dbReference>
<dbReference type="EC" id="2.4.2.26" evidence="7"/>
<comment type="subcellular location">
    <subcellularLocation>
        <location evidence="3">Endoplasmic reticulum membrane</location>
        <topology evidence="3">Single-pass type II membrane protein</topology>
    </subcellularLocation>
    <subcellularLocation>
        <location evidence="1">Endosome</location>
    </subcellularLocation>
    <subcellularLocation>
        <location evidence="2">Golgi apparatus membrane</location>
        <topology evidence="2">Single-pass type II membrane protein</topology>
    </subcellularLocation>
</comment>
<keyword evidence="20" id="KW-0472">Membrane</keyword>
<evidence type="ECO:0000256" key="21">
    <source>
        <dbReference type="ARBA" id="ARBA00023157"/>
    </source>
</evidence>
<keyword evidence="19" id="KW-0333">Golgi apparatus</keyword>
<evidence type="ECO:0000256" key="22">
    <source>
        <dbReference type="ARBA" id="ARBA00023180"/>
    </source>
</evidence>
<evidence type="ECO:0000313" key="33">
    <source>
        <dbReference type="Proteomes" id="UP000678499"/>
    </source>
</evidence>
<keyword evidence="15" id="KW-0256">Endoplasmic reticulum</keyword>
<dbReference type="Pfam" id="PF12529">
    <property type="entry name" value="Xylo_C"/>
    <property type="match status" value="1"/>
</dbReference>
<evidence type="ECO:0000256" key="7">
    <source>
        <dbReference type="ARBA" id="ARBA00011972"/>
    </source>
</evidence>
<sequence length="925" mass="105928">MAAQAWYSPSPERPELQEEVRLSRNAKEREKYDKQADLYAAINTLQCLEQAYVRDCVTPEEYTSNCSKLLTQIKLAFKLVQDDSDVQSDSFQNIESFMERFKLDAKSALERIKDGRPITILDDKGNRKAMNAIAEIVSLFITVMDKLRLKFYANDELQGEVRELLETMSRLSLLPNSYSGREKIATWLRKMEEMPASAELTEDEARQLLFDLEQSHNEFSRILKEHSGFFPTICEKECGCGGLECWRVSVNREFGGFSYFGRSVCYAIVIMPVSSEHFWLGWGTTLLRESEIEVSSFAVPFINEPIYYNLTEEILVRLELENVDLGLVGRDAVSAVQRASSKACKTEILRSSRKAVDENLHANFLPSFCPSHGRKIGRFLGCFQDGRNRFLNDTHVVLKTENTPKNCVSYCRLGGYVYAGVQYGTECWCGTHLSNNPVPLESSRCDMTCSGDPTSTCGGFYTIAVYETGTNGIPFSDDIFDSRNEESSTRVAFMLLFNGRNYRQAFRLLKNIYSPRHFYYLHIDERAELMFNALKVLNGTRNIFVVPEGRRRSSIWGGASLLTVVLEGFQVICEVFPEFDFVLNLSESDFPIRKLSDLEDYLSVNRGKNFLRSHGSQPHEFFNKQGLSYVFLECERRMWNIGKDRYIAGITYDGGSDWFVLSSPFVKYVASEGRVLGEEELFTGLRQFFAYKLLPVEVFLHTLLANSALCATRVNAHLRAINWQRRKSCGCKSKKIVDWCGCSPSIYRQRDFERISYFSAKNVFFGRKFDPTVDLMIINMVERDILENSLDASSDETNMLTYWENVYDANIDESKNSNLLLWKILARLSCGALGTSFDKLLSVHNYYFKDFWMGYLLRMNVGGEESKEIEALASLATVVEDFTFTDRTFADFRTRHQMCSFENFIVSTVQNFILGLECSRASSND</sequence>
<dbReference type="OrthoDB" id="2019572at2759"/>
<evidence type="ECO:0000256" key="18">
    <source>
        <dbReference type="ARBA" id="ARBA00022989"/>
    </source>
</evidence>
<proteinExistence type="inferred from homology"/>
<dbReference type="InterPro" id="IPR003406">
    <property type="entry name" value="Glyco_trans_14"/>
</dbReference>
<gene>
    <name evidence="32" type="ORF">NMOB1V02_LOCUS9957</name>
</gene>
<comment type="pathway">
    <text evidence="5">Glycan metabolism; heparan sulfate biosynthesis.</text>
</comment>
<evidence type="ECO:0000256" key="15">
    <source>
        <dbReference type="ARBA" id="ARBA00022824"/>
    </source>
</evidence>
<evidence type="ECO:0000256" key="26">
    <source>
        <dbReference type="ARBA" id="ARBA00066174"/>
    </source>
</evidence>
<dbReference type="SMART" id="SM00321">
    <property type="entry name" value="WSC"/>
    <property type="match status" value="1"/>
</dbReference>
<evidence type="ECO:0000256" key="13">
    <source>
        <dbReference type="ARBA" id="ARBA00022723"/>
    </source>
</evidence>
<dbReference type="InterPro" id="IPR024448">
    <property type="entry name" value="XylT_C"/>
</dbReference>
<evidence type="ECO:0000256" key="16">
    <source>
        <dbReference type="ARBA" id="ARBA00022927"/>
    </source>
</evidence>
<dbReference type="GO" id="GO:0015031">
    <property type="term" value="P:protein transport"/>
    <property type="evidence" value="ECO:0007669"/>
    <property type="project" value="UniProtKB-UniRule"/>
</dbReference>
<evidence type="ECO:0000256" key="8">
    <source>
        <dbReference type="ARBA" id="ARBA00020968"/>
    </source>
</evidence>
<evidence type="ECO:0000256" key="25">
    <source>
        <dbReference type="ARBA" id="ARBA00056039"/>
    </source>
</evidence>
<dbReference type="FunFam" id="1.20.120.1130:FF:000001">
    <property type="entry name" value="Vacuolar protein sorting-associated protein 28 homolog"/>
    <property type="match status" value="1"/>
</dbReference>
<keyword evidence="9 28" id="KW-0813">Transport</keyword>
<evidence type="ECO:0000256" key="14">
    <source>
        <dbReference type="ARBA" id="ARBA00022753"/>
    </source>
</evidence>
<dbReference type="Gene3D" id="1.20.120.1130">
    <property type="match status" value="1"/>
</dbReference>
<dbReference type="UniPathway" id="UPA00755"/>
<evidence type="ECO:0000256" key="9">
    <source>
        <dbReference type="ARBA" id="ARBA00022448"/>
    </source>
</evidence>
<keyword evidence="17" id="KW-0735">Signal-anchor</keyword>
<dbReference type="PANTHER" id="PTHR46025">
    <property type="entry name" value="XYLOSYLTRANSFERASE OXT"/>
    <property type="match status" value="1"/>
</dbReference>
<dbReference type="Proteomes" id="UP000678499">
    <property type="component" value="Unassembled WGS sequence"/>
</dbReference>
<dbReference type="InterPro" id="IPR017898">
    <property type="entry name" value="VPS28_N"/>
</dbReference>
<dbReference type="EMBL" id="OA885757">
    <property type="protein sequence ID" value="CAD7282330.1"/>
    <property type="molecule type" value="Genomic_DNA"/>
</dbReference>
<dbReference type="Pfam" id="PF01822">
    <property type="entry name" value="WSC"/>
    <property type="match status" value="1"/>
</dbReference>
<comment type="catalytic activity">
    <reaction evidence="24">
        <text>UDP-alpha-D-xylose + L-seryl-[protein] = 3-O-(beta-D-xylosyl)-L-seryl-[protein] + UDP + H(+)</text>
        <dbReference type="Rhea" id="RHEA:50192"/>
        <dbReference type="Rhea" id="RHEA-COMP:9863"/>
        <dbReference type="Rhea" id="RHEA-COMP:12567"/>
        <dbReference type="ChEBI" id="CHEBI:15378"/>
        <dbReference type="ChEBI" id="CHEBI:29999"/>
        <dbReference type="ChEBI" id="CHEBI:57632"/>
        <dbReference type="ChEBI" id="CHEBI:58223"/>
        <dbReference type="ChEBI" id="CHEBI:132085"/>
        <dbReference type="EC" id="2.4.2.26"/>
    </reaction>
</comment>
<dbReference type="InterPro" id="IPR037206">
    <property type="entry name" value="VPS28_C_sf"/>
</dbReference>
<evidence type="ECO:0000256" key="19">
    <source>
        <dbReference type="ARBA" id="ARBA00023034"/>
    </source>
</evidence>
<dbReference type="PROSITE" id="PS51313">
    <property type="entry name" value="VPS28_N"/>
    <property type="match status" value="1"/>
</dbReference>
<evidence type="ECO:0000256" key="3">
    <source>
        <dbReference type="ARBA" id="ARBA00004648"/>
    </source>
</evidence>
<keyword evidence="33" id="KW-1185">Reference proteome</keyword>
<keyword evidence="14" id="KW-0967">Endosome</keyword>
<comment type="similarity">
    <text evidence="28">Belongs to the VPS28 family.</text>
</comment>
<evidence type="ECO:0000256" key="20">
    <source>
        <dbReference type="ARBA" id="ARBA00023136"/>
    </source>
</evidence>
<reference evidence="32" key="1">
    <citation type="submission" date="2020-11" db="EMBL/GenBank/DDBJ databases">
        <authorList>
            <person name="Tran Van P."/>
        </authorList>
    </citation>
    <scope>NUCLEOTIDE SEQUENCE</scope>
</reference>
<dbReference type="EMBL" id="CAJPEX010003720">
    <property type="protein sequence ID" value="CAG0922482.1"/>
    <property type="molecule type" value="Genomic_DNA"/>
</dbReference>
<evidence type="ECO:0000256" key="6">
    <source>
        <dbReference type="ARBA" id="ARBA00010195"/>
    </source>
</evidence>
<name>A0A7R9BVE5_9CRUS</name>
<dbReference type="PROSITE" id="PS51212">
    <property type="entry name" value="WSC"/>
    <property type="match status" value="1"/>
</dbReference>
<dbReference type="FunFam" id="1.20.1440.200:FF:000001">
    <property type="entry name" value="Vacuolar protein sorting-associated protein 28 homolog"/>
    <property type="match status" value="1"/>
</dbReference>
<keyword evidence="18" id="KW-1133">Transmembrane helix</keyword>
<dbReference type="GO" id="GO:0000139">
    <property type="term" value="C:Golgi membrane"/>
    <property type="evidence" value="ECO:0007669"/>
    <property type="project" value="UniProtKB-SubCell"/>
</dbReference>
<feature type="domain" description="VPS28 C-terminal" evidence="30">
    <location>
        <begin position="128"/>
        <end position="224"/>
    </location>
</feature>
<evidence type="ECO:0000256" key="17">
    <source>
        <dbReference type="ARBA" id="ARBA00022968"/>
    </source>
</evidence>
<feature type="domain" description="WSC" evidence="29">
    <location>
        <begin position="376"/>
        <end position="469"/>
    </location>
</feature>
<dbReference type="PANTHER" id="PTHR46025:SF3">
    <property type="entry name" value="XYLOSYLTRANSFERASE OXT"/>
    <property type="match status" value="1"/>
</dbReference>
<dbReference type="GO" id="GO:0015012">
    <property type="term" value="P:heparan sulfate proteoglycan biosynthetic process"/>
    <property type="evidence" value="ECO:0007669"/>
    <property type="project" value="UniProtKB-UniPathway"/>
</dbReference>
<evidence type="ECO:0000259" key="30">
    <source>
        <dbReference type="PROSITE" id="PS51310"/>
    </source>
</evidence>